<sequence>MKTFFVSYRLDFDKYFLERLQSIRYELSEIGDAWTEVPQFAVVRCDDEANSETIEWAFYRGGFDKSRDSMTIFEAEPTSAVSIGDRPDYPLPSLSFQG</sequence>
<comment type="caution">
    <text evidence="1">The sequence shown here is derived from an EMBL/GenBank/DDBJ whole genome shotgun (WGS) entry which is preliminary data.</text>
</comment>
<accession>A0A8J6PG68</accession>
<proteinExistence type="predicted"/>
<keyword evidence="2" id="KW-1185">Reference proteome</keyword>
<gene>
    <name evidence="1" type="ORF">ICI42_01795</name>
</gene>
<dbReference type="AlphaFoldDB" id="A0A8J6PG68"/>
<protein>
    <submittedName>
        <fullName evidence="1">Uncharacterized protein</fullName>
    </submittedName>
</protein>
<name>A0A8J6PG68_9HYPH</name>
<dbReference type="Proteomes" id="UP000643405">
    <property type="component" value="Unassembled WGS sequence"/>
</dbReference>
<reference evidence="1" key="1">
    <citation type="submission" date="2020-09" db="EMBL/GenBank/DDBJ databases">
        <title>Genome seq and assembly of Tianweitania sp.</title>
        <authorList>
            <person name="Chhetri G."/>
        </authorList>
    </citation>
    <scope>NUCLEOTIDE SEQUENCE</scope>
    <source>
        <strain evidence="1">Rool2</strain>
    </source>
</reference>
<dbReference type="RefSeq" id="WP_188162825.1">
    <property type="nucleotide sequence ID" value="NZ_JACVVX010000001.1"/>
</dbReference>
<organism evidence="1 2">
    <name type="scientific">Oryzicola mucosus</name>
    <dbReference type="NCBI Taxonomy" id="2767425"/>
    <lineage>
        <taxon>Bacteria</taxon>
        <taxon>Pseudomonadati</taxon>
        <taxon>Pseudomonadota</taxon>
        <taxon>Alphaproteobacteria</taxon>
        <taxon>Hyphomicrobiales</taxon>
        <taxon>Phyllobacteriaceae</taxon>
        <taxon>Oryzicola</taxon>
    </lineage>
</organism>
<evidence type="ECO:0000313" key="1">
    <source>
        <dbReference type="EMBL" id="MBD0413388.1"/>
    </source>
</evidence>
<evidence type="ECO:0000313" key="2">
    <source>
        <dbReference type="Proteomes" id="UP000643405"/>
    </source>
</evidence>
<dbReference type="EMBL" id="JACVVX010000001">
    <property type="protein sequence ID" value="MBD0413388.1"/>
    <property type="molecule type" value="Genomic_DNA"/>
</dbReference>